<dbReference type="RefSeq" id="WP_137695923.1">
    <property type="nucleotide sequence ID" value="NZ_CP061336.1"/>
</dbReference>
<organism evidence="1 2">
    <name type="scientific">Ruminiclostridium herbifermentans</name>
    <dbReference type="NCBI Taxonomy" id="2488810"/>
    <lineage>
        <taxon>Bacteria</taxon>
        <taxon>Bacillati</taxon>
        <taxon>Bacillota</taxon>
        <taxon>Clostridia</taxon>
        <taxon>Eubacteriales</taxon>
        <taxon>Oscillospiraceae</taxon>
        <taxon>Ruminiclostridium</taxon>
    </lineage>
</organism>
<dbReference type="KEGG" id="rher:EHE19_010815"/>
<evidence type="ECO:0000313" key="1">
    <source>
        <dbReference type="EMBL" id="QNU65426.1"/>
    </source>
</evidence>
<proteinExistence type="predicted"/>
<dbReference type="AlphaFoldDB" id="A0A4U7JIA0"/>
<evidence type="ECO:0000313" key="2">
    <source>
        <dbReference type="Proteomes" id="UP000306409"/>
    </source>
</evidence>
<protein>
    <submittedName>
        <fullName evidence="1">Uncharacterized protein</fullName>
    </submittedName>
</protein>
<reference evidence="1 2" key="1">
    <citation type="submission" date="2020-09" db="EMBL/GenBank/DDBJ databases">
        <title>Characterization and genome sequencing of Ruminiclostridium sp. nov. MA18.</title>
        <authorList>
            <person name="Rettenmaier R."/>
            <person name="Kowollik M.-L."/>
            <person name="Liebl W."/>
            <person name="Zverlov V."/>
        </authorList>
    </citation>
    <scope>NUCLEOTIDE SEQUENCE [LARGE SCALE GENOMIC DNA]</scope>
    <source>
        <strain evidence="1 2">MA18</strain>
    </source>
</reference>
<dbReference type="OrthoDB" id="1739789at2"/>
<dbReference type="EMBL" id="CP061336">
    <property type="protein sequence ID" value="QNU65426.1"/>
    <property type="molecule type" value="Genomic_DNA"/>
</dbReference>
<accession>A0A4U7JIA0</accession>
<dbReference type="Proteomes" id="UP000306409">
    <property type="component" value="Chromosome"/>
</dbReference>
<sequence length="94" mass="10509">MGSQENKKKSKITLLSNELCKMAELPKKMIKYSTPAALLLISLGTALFAVNKTSNNYNIEFEFMTTTLITNGFIVFAEFMIASLVLDILIRKAK</sequence>
<gene>
    <name evidence="1" type="ORF">EHE19_010815</name>
</gene>
<keyword evidence="2" id="KW-1185">Reference proteome</keyword>
<name>A0A4U7JIA0_9FIRM</name>